<keyword evidence="8" id="KW-0479">Metal-binding</keyword>
<dbReference type="GO" id="GO:0032357">
    <property type="term" value="F:oxidized purine DNA binding"/>
    <property type="evidence" value="ECO:0007669"/>
    <property type="project" value="TreeGrafter"/>
</dbReference>
<comment type="caution">
    <text evidence="16">The sequence shown here is derived from an EMBL/GenBank/DDBJ whole genome shotgun (WGS) entry which is preliminary data.</text>
</comment>
<evidence type="ECO:0000256" key="9">
    <source>
        <dbReference type="ARBA" id="ARBA00022763"/>
    </source>
</evidence>
<keyword evidence="17" id="KW-1185">Reference proteome</keyword>
<evidence type="ECO:0000256" key="7">
    <source>
        <dbReference type="ARBA" id="ARBA00022485"/>
    </source>
</evidence>
<dbReference type="InterPro" id="IPR023170">
    <property type="entry name" value="HhH_base_excis_C"/>
</dbReference>
<dbReference type="InterPro" id="IPR044298">
    <property type="entry name" value="MIG/MutY"/>
</dbReference>
<name>W7BH93_9LIST</name>
<keyword evidence="12" id="KW-0411">Iron-sulfur</keyword>
<dbReference type="Gene3D" id="1.10.1670.10">
    <property type="entry name" value="Helix-hairpin-Helix base-excision DNA repair enzymes (C-terminal)"/>
    <property type="match status" value="1"/>
</dbReference>
<dbReference type="AlphaFoldDB" id="W7BH93"/>
<dbReference type="GO" id="GO:0006284">
    <property type="term" value="P:base-excision repair"/>
    <property type="evidence" value="ECO:0007669"/>
    <property type="project" value="InterPro"/>
</dbReference>
<keyword evidence="14" id="KW-0326">Glycosidase</keyword>
<dbReference type="InterPro" id="IPR000445">
    <property type="entry name" value="HhH_motif"/>
</dbReference>
<evidence type="ECO:0000256" key="8">
    <source>
        <dbReference type="ARBA" id="ARBA00022723"/>
    </source>
</evidence>
<keyword evidence="11" id="KW-0408">Iron</keyword>
<keyword evidence="13" id="KW-0234">DNA repair</keyword>
<dbReference type="InterPro" id="IPR011257">
    <property type="entry name" value="DNA_glycosylase"/>
</dbReference>
<accession>W7BH93</accession>
<dbReference type="PANTHER" id="PTHR42944">
    <property type="entry name" value="ADENINE DNA GLYCOSYLASE"/>
    <property type="match status" value="1"/>
</dbReference>
<dbReference type="SMART" id="SM00525">
    <property type="entry name" value="FES"/>
    <property type="match status" value="1"/>
</dbReference>
<evidence type="ECO:0000256" key="11">
    <source>
        <dbReference type="ARBA" id="ARBA00023004"/>
    </source>
</evidence>
<dbReference type="SUPFAM" id="SSF48150">
    <property type="entry name" value="DNA-glycosylase"/>
    <property type="match status" value="1"/>
</dbReference>
<dbReference type="GO" id="GO:0046872">
    <property type="term" value="F:metal ion binding"/>
    <property type="evidence" value="ECO:0007669"/>
    <property type="project" value="UniProtKB-KW"/>
</dbReference>
<sequence>MEWENEKITAFRSALIDWYEANKRVLPWRENTDPYRIWVSEIMLQQTKVDTVMPYFERFMTWFPTMQDFADAPEERILKAWEGLGYYSRVRNLQAAMKVVVAEHNGVVPSDLEGILALKGVGPYTAGAVLSIAYERAEPAVDGNVMRVISRVLEIDDDIMKQKTRKKFEAALYDLIDPEKPGEFNQGLMEIGALVCTPKKPMCLVCPLQEFCEAHQVGKEEEYPVKIKKNKSEESVPNKCDRANRERSICDRTAVGYRFTCESMAISDGRSVRKPGSDEACLFATIWFGTRTRRRASNARQTYFFTSGLGSRGFRSASDYRTTIRAKIKNGHKS</sequence>
<evidence type="ECO:0000256" key="10">
    <source>
        <dbReference type="ARBA" id="ARBA00022801"/>
    </source>
</evidence>
<evidence type="ECO:0000313" key="16">
    <source>
        <dbReference type="EMBL" id="EUJ22611.1"/>
    </source>
</evidence>
<gene>
    <name evidence="16" type="ORF">PGRAN_12629</name>
</gene>
<dbReference type="GO" id="GO:0051539">
    <property type="term" value="F:4 iron, 4 sulfur cluster binding"/>
    <property type="evidence" value="ECO:0007669"/>
    <property type="project" value="UniProtKB-KW"/>
</dbReference>
<dbReference type="Pfam" id="PF00730">
    <property type="entry name" value="HhH-GPD"/>
    <property type="match status" value="1"/>
</dbReference>
<dbReference type="NCBIfam" id="TIGR01084">
    <property type="entry name" value="mutY"/>
    <property type="match status" value="1"/>
</dbReference>
<proteinExistence type="inferred from homology"/>
<evidence type="ECO:0000256" key="3">
    <source>
        <dbReference type="ARBA" id="ARBA00002933"/>
    </source>
</evidence>
<dbReference type="EC" id="3.2.2.31" evidence="5"/>
<dbReference type="SMART" id="SM00478">
    <property type="entry name" value="ENDO3c"/>
    <property type="match status" value="1"/>
</dbReference>
<dbReference type="GO" id="GO:0006298">
    <property type="term" value="P:mismatch repair"/>
    <property type="evidence" value="ECO:0007669"/>
    <property type="project" value="TreeGrafter"/>
</dbReference>
<dbReference type="CDD" id="cd00056">
    <property type="entry name" value="ENDO3c"/>
    <property type="match status" value="1"/>
</dbReference>
<dbReference type="Gene3D" id="1.10.340.30">
    <property type="entry name" value="Hypothetical protein, domain 2"/>
    <property type="match status" value="1"/>
</dbReference>
<dbReference type="GO" id="GO:0000701">
    <property type="term" value="F:purine-specific mismatch base pair DNA N-glycosylase activity"/>
    <property type="evidence" value="ECO:0007669"/>
    <property type="project" value="UniProtKB-EC"/>
</dbReference>
<keyword evidence="7" id="KW-0004">4Fe-4S</keyword>
<feature type="domain" description="HhH-GPD" evidence="15">
    <location>
        <begin position="43"/>
        <end position="194"/>
    </location>
</feature>
<evidence type="ECO:0000256" key="2">
    <source>
        <dbReference type="ARBA" id="ARBA00001966"/>
    </source>
</evidence>
<comment type="similarity">
    <text evidence="4">Belongs to the Nth/MutY family.</text>
</comment>
<dbReference type="EMBL" id="AODD01000021">
    <property type="protein sequence ID" value="EUJ22611.1"/>
    <property type="molecule type" value="Genomic_DNA"/>
</dbReference>
<dbReference type="Proteomes" id="UP000019253">
    <property type="component" value="Unassembled WGS sequence"/>
</dbReference>
<dbReference type="InterPro" id="IPR005760">
    <property type="entry name" value="A/G_AdeGlyc_MutY"/>
</dbReference>
<reference evidence="16 17" key="1">
    <citation type="journal article" date="2014" name="Int. J. Syst. Evol. Microbiol.">
        <title>Listeria floridensis sp. nov., Listeria aquatica sp. nov., Listeria cornellensis sp. nov., Listeria riparia sp. nov. and Listeria grandensis sp. nov., from agricultural and natural environments.</title>
        <authorList>
            <person name="den Bakker H.C."/>
            <person name="Warchocki S."/>
            <person name="Wright E.M."/>
            <person name="Allred A.F."/>
            <person name="Ahlstrom C."/>
            <person name="Manuel C.S."/>
            <person name="Stasiewicz M.J."/>
            <person name="Burrell A."/>
            <person name="Roof S."/>
            <person name="Strawn L."/>
            <person name="Fortes E.D."/>
            <person name="Nightingale K.K."/>
            <person name="Kephart D."/>
            <person name="Wiedmann M."/>
        </authorList>
    </citation>
    <scope>NUCLEOTIDE SEQUENCE [LARGE SCALE GENOMIC DNA]</scope>
    <source>
        <strain evidence="17">FSL F6-971</strain>
    </source>
</reference>
<dbReference type="InterPro" id="IPR003651">
    <property type="entry name" value="Endonuclease3_FeS-loop_motif"/>
</dbReference>
<evidence type="ECO:0000256" key="6">
    <source>
        <dbReference type="ARBA" id="ARBA00022023"/>
    </source>
</evidence>
<evidence type="ECO:0000256" key="5">
    <source>
        <dbReference type="ARBA" id="ARBA00012045"/>
    </source>
</evidence>
<evidence type="ECO:0000256" key="4">
    <source>
        <dbReference type="ARBA" id="ARBA00008343"/>
    </source>
</evidence>
<keyword evidence="9" id="KW-0227">DNA damage</keyword>
<evidence type="ECO:0000313" key="17">
    <source>
        <dbReference type="Proteomes" id="UP000019253"/>
    </source>
</evidence>
<evidence type="ECO:0000256" key="13">
    <source>
        <dbReference type="ARBA" id="ARBA00023204"/>
    </source>
</evidence>
<dbReference type="FunFam" id="1.10.340.30:FF:000002">
    <property type="entry name" value="Adenine DNA glycosylase"/>
    <property type="match status" value="1"/>
</dbReference>
<evidence type="ECO:0000256" key="14">
    <source>
        <dbReference type="ARBA" id="ARBA00023295"/>
    </source>
</evidence>
<dbReference type="PANTHER" id="PTHR42944:SF1">
    <property type="entry name" value="ADENINE DNA GLYCOSYLASE"/>
    <property type="match status" value="1"/>
</dbReference>
<dbReference type="GO" id="GO:0035485">
    <property type="term" value="F:adenine/guanine mispair binding"/>
    <property type="evidence" value="ECO:0007669"/>
    <property type="project" value="TreeGrafter"/>
</dbReference>
<dbReference type="InterPro" id="IPR003265">
    <property type="entry name" value="HhH-GPD_domain"/>
</dbReference>
<organism evidence="16 17">
    <name type="scientific">Listeria grandensis FSL F6-0971</name>
    <dbReference type="NCBI Taxonomy" id="1265819"/>
    <lineage>
        <taxon>Bacteria</taxon>
        <taxon>Bacillati</taxon>
        <taxon>Bacillota</taxon>
        <taxon>Bacilli</taxon>
        <taxon>Bacillales</taxon>
        <taxon>Listeriaceae</taxon>
        <taxon>Listeria</taxon>
    </lineage>
</organism>
<evidence type="ECO:0000259" key="15">
    <source>
        <dbReference type="SMART" id="SM00478"/>
    </source>
</evidence>
<evidence type="ECO:0000256" key="12">
    <source>
        <dbReference type="ARBA" id="ARBA00023014"/>
    </source>
</evidence>
<comment type="catalytic activity">
    <reaction evidence="1">
        <text>Hydrolyzes free adenine bases from 7,8-dihydro-8-oxoguanine:adenine mismatched double-stranded DNA, leaving an apurinic site.</text>
        <dbReference type="EC" id="3.2.2.31"/>
    </reaction>
</comment>
<dbReference type="Pfam" id="PF00633">
    <property type="entry name" value="HHH"/>
    <property type="match status" value="1"/>
</dbReference>
<dbReference type="FunFam" id="1.10.1670.10:FF:000002">
    <property type="entry name" value="Adenine DNA glycosylase"/>
    <property type="match status" value="1"/>
</dbReference>
<dbReference type="STRING" id="1265819.PGRAN_12629"/>
<comment type="cofactor">
    <cofactor evidence="2">
        <name>[4Fe-4S] cluster</name>
        <dbReference type="ChEBI" id="CHEBI:49883"/>
    </cofactor>
</comment>
<comment type="function">
    <text evidence="3">Adenine glycosylase active on G-A mispairs. MutY also corrects error-prone DNA synthesis past GO lesions which are due to the oxidatively damaged form of guanine: 7,8-dihydro-8-oxoguanine (8-oxo-dGTP).</text>
</comment>
<evidence type="ECO:0000256" key="1">
    <source>
        <dbReference type="ARBA" id="ARBA00000843"/>
    </source>
</evidence>
<dbReference type="GO" id="GO:0034039">
    <property type="term" value="F:8-oxo-7,8-dihydroguanine DNA N-glycosylase activity"/>
    <property type="evidence" value="ECO:0007669"/>
    <property type="project" value="TreeGrafter"/>
</dbReference>
<dbReference type="PATRIC" id="fig|1265819.5.peg.2521"/>
<keyword evidence="10" id="KW-0378">Hydrolase</keyword>
<protein>
    <recommendedName>
        <fullName evidence="6">Adenine DNA glycosylase</fullName>
        <ecNumber evidence="5">3.2.2.31</ecNumber>
    </recommendedName>
</protein>